<proteinExistence type="predicted"/>
<dbReference type="OrthoDB" id="6159421at2759"/>
<dbReference type="Pfam" id="PF05699">
    <property type="entry name" value="Dimer_Tnp_hAT"/>
    <property type="match status" value="1"/>
</dbReference>
<keyword evidence="3" id="KW-1185">Reference proteome</keyword>
<gene>
    <name evidence="2" type="ORF">FWK35_00030232</name>
</gene>
<dbReference type="EMBL" id="VUJU01014250">
    <property type="protein sequence ID" value="KAF0702544.1"/>
    <property type="molecule type" value="Genomic_DNA"/>
</dbReference>
<dbReference type="Proteomes" id="UP000478052">
    <property type="component" value="Unassembled WGS sequence"/>
</dbReference>
<comment type="caution">
    <text evidence="2">The sequence shown here is derived from an EMBL/GenBank/DDBJ whole genome shotgun (WGS) entry which is preliminary data.</text>
</comment>
<dbReference type="GO" id="GO:0046983">
    <property type="term" value="F:protein dimerization activity"/>
    <property type="evidence" value="ECO:0007669"/>
    <property type="project" value="InterPro"/>
</dbReference>
<feature type="domain" description="HAT C-terminal dimerisation" evidence="1">
    <location>
        <begin position="60"/>
        <end position="122"/>
    </location>
</feature>
<protein>
    <submittedName>
        <fullName evidence="2">Protein FAM200B-like</fullName>
    </submittedName>
</protein>
<accession>A0A6G0VN34</accession>
<dbReference type="InterPro" id="IPR012337">
    <property type="entry name" value="RNaseH-like_sf"/>
</dbReference>
<name>A0A6G0VN34_APHCR</name>
<reference evidence="2 3" key="1">
    <citation type="submission" date="2019-08" db="EMBL/GenBank/DDBJ databases">
        <title>Whole genome of Aphis craccivora.</title>
        <authorList>
            <person name="Voronova N.V."/>
            <person name="Shulinski R.S."/>
            <person name="Bandarenka Y.V."/>
            <person name="Zhorov D.G."/>
            <person name="Warner D."/>
        </authorList>
    </citation>
    <scope>NUCLEOTIDE SEQUENCE [LARGE SCALE GENOMIC DNA]</scope>
    <source>
        <strain evidence="2">180601</strain>
        <tissue evidence="2">Whole Body</tissue>
    </source>
</reference>
<organism evidence="2 3">
    <name type="scientific">Aphis craccivora</name>
    <name type="common">Cowpea aphid</name>
    <dbReference type="NCBI Taxonomy" id="307492"/>
    <lineage>
        <taxon>Eukaryota</taxon>
        <taxon>Metazoa</taxon>
        <taxon>Ecdysozoa</taxon>
        <taxon>Arthropoda</taxon>
        <taxon>Hexapoda</taxon>
        <taxon>Insecta</taxon>
        <taxon>Pterygota</taxon>
        <taxon>Neoptera</taxon>
        <taxon>Paraneoptera</taxon>
        <taxon>Hemiptera</taxon>
        <taxon>Sternorrhyncha</taxon>
        <taxon>Aphidomorpha</taxon>
        <taxon>Aphidoidea</taxon>
        <taxon>Aphididae</taxon>
        <taxon>Aphidini</taxon>
        <taxon>Aphis</taxon>
        <taxon>Aphis</taxon>
    </lineage>
</organism>
<dbReference type="AlphaFoldDB" id="A0A6G0VN34"/>
<dbReference type="SUPFAM" id="SSF53098">
    <property type="entry name" value="Ribonuclease H-like"/>
    <property type="match status" value="1"/>
</dbReference>
<dbReference type="InterPro" id="IPR008906">
    <property type="entry name" value="HATC_C_dom"/>
</dbReference>
<sequence>MRIFALENTFIYKDLSMCCEKLSLTKLIDMDELYNEFCSIKETLDKIIEERKQTHSLNEKKTIYETWHELFRHLNIPNLLKIFQFIVSIPCSNAAAERAFSLCGNVWTDSRNRLSVEHVKAELQVKINFQYNCKDFYDYVIKNKKLLKCAKSQDKYSFKKKN</sequence>
<evidence type="ECO:0000259" key="1">
    <source>
        <dbReference type="Pfam" id="PF05699"/>
    </source>
</evidence>
<evidence type="ECO:0000313" key="3">
    <source>
        <dbReference type="Proteomes" id="UP000478052"/>
    </source>
</evidence>
<evidence type="ECO:0000313" key="2">
    <source>
        <dbReference type="EMBL" id="KAF0702544.1"/>
    </source>
</evidence>